<evidence type="ECO:0000256" key="2">
    <source>
        <dbReference type="ARBA" id="ARBA00022884"/>
    </source>
</evidence>
<keyword evidence="1" id="KW-0677">Repeat</keyword>
<dbReference type="InterPro" id="IPR012677">
    <property type="entry name" value="Nucleotide-bd_a/b_plait_sf"/>
</dbReference>
<sequence length="162" mass="18518">MDQSFKKTLVLKNVDQNLDIGGLYAAFKSFGTITALKLTSLVSNKETTYLAFVSYATPEEAAKAFDNKQNITINDEPIDMEFAKSRRRFPDERRDFPSKPGFSKTKLHVSGLPVGFSERDLCDLLGDCKIYYKENRTFAFADYMTESKMSEAVLRLNRKKNR</sequence>
<dbReference type="PANTHER" id="PTHR24012">
    <property type="entry name" value="RNA BINDING PROTEIN"/>
    <property type="match status" value="1"/>
</dbReference>
<dbReference type="InterPro" id="IPR000504">
    <property type="entry name" value="RRM_dom"/>
</dbReference>
<dbReference type="PROSITE" id="PS50102">
    <property type="entry name" value="RRM"/>
    <property type="match status" value="1"/>
</dbReference>
<comment type="caution">
    <text evidence="5">The sequence shown here is derived from an EMBL/GenBank/DDBJ whole genome shotgun (WGS) entry which is preliminary data.</text>
</comment>
<dbReference type="SUPFAM" id="SSF54928">
    <property type="entry name" value="RNA-binding domain, RBD"/>
    <property type="match status" value="1"/>
</dbReference>
<keyword evidence="2 3" id="KW-0694">RNA-binding</keyword>
<dbReference type="GO" id="GO:0003723">
    <property type="term" value="F:RNA binding"/>
    <property type="evidence" value="ECO:0007669"/>
    <property type="project" value="UniProtKB-UniRule"/>
</dbReference>
<feature type="domain" description="RRM" evidence="4">
    <location>
        <begin position="7"/>
        <end position="85"/>
    </location>
</feature>
<gene>
    <name evidence="5" type="ORF">EDEG_03227</name>
</gene>
<dbReference type="InterPro" id="IPR035979">
    <property type="entry name" value="RBD_domain_sf"/>
</dbReference>
<dbReference type="Proteomes" id="UP000003163">
    <property type="component" value="Unassembled WGS sequence"/>
</dbReference>
<evidence type="ECO:0000259" key="4">
    <source>
        <dbReference type="PROSITE" id="PS50102"/>
    </source>
</evidence>
<evidence type="ECO:0000313" key="6">
    <source>
        <dbReference type="Proteomes" id="UP000003163"/>
    </source>
</evidence>
<evidence type="ECO:0000256" key="3">
    <source>
        <dbReference type="PROSITE-ProRule" id="PRU00176"/>
    </source>
</evidence>
<proteinExistence type="predicted"/>
<dbReference type="SMART" id="SM00360">
    <property type="entry name" value="RRM"/>
    <property type="match status" value="2"/>
</dbReference>
<evidence type="ECO:0000256" key="1">
    <source>
        <dbReference type="ARBA" id="ARBA00022737"/>
    </source>
</evidence>
<reference evidence="5 6" key="1">
    <citation type="submission" date="2011-08" db="EMBL/GenBank/DDBJ databases">
        <authorList>
            <person name="Liu Z.J."/>
            <person name="Shi F.L."/>
            <person name="Lu J.Q."/>
            <person name="Li M."/>
            <person name="Wang Z.L."/>
        </authorList>
    </citation>
    <scope>NUCLEOTIDE SEQUENCE [LARGE SCALE GENOMIC DNA]</scope>
    <source>
        <strain evidence="5 6">USNM 41457</strain>
    </source>
</reference>
<dbReference type="OrthoDB" id="439808at2759"/>
<dbReference type="STRING" id="1003232.J9DI72"/>
<dbReference type="VEuPathDB" id="MicrosporidiaDB:EDEG_03227"/>
<dbReference type="EMBL" id="AFBI03000077">
    <property type="protein sequence ID" value="EJW02325.1"/>
    <property type="molecule type" value="Genomic_DNA"/>
</dbReference>
<accession>J9DI72</accession>
<evidence type="ECO:0000313" key="5">
    <source>
        <dbReference type="EMBL" id="EJW02325.1"/>
    </source>
</evidence>
<keyword evidence="6" id="KW-1185">Reference proteome</keyword>
<dbReference type="Gene3D" id="3.30.70.330">
    <property type="match status" value="1"/>
</dbReference>
<dbReference type="Pfam" id="PF00076">
    <property type="entry name" value="RRM_1"/>
    <property type="match status" value="1"/>
</dbReference>
<organism evidence="5 6">
    <name type="scientific">Edhazardia aedis (strain USNM 41457)</name>
    <name type="common">Microsporidian parasite</name>
    <dbReference type="NCBI Taxonomy" id="1003232"/>
    <lineage>
        <taxon>Eukaryota</taxon>
        <taxon>Fungi</taxon>
        <taxon>Fungi incertae sedis</taxon>
        <taxon>Microsporidia</taxon>
        <taxon>Edhazardia</taxon>
    </lineage>
</organism>
<protein>
    <recommendedName>
        <fullName evidence="4">RRM domain-containing protein</fullName>
    </recommendedName>
</protein>
<dbReference type="AlphaFoldDB" id="J9DI72"/>
<reference evidence="6" key="2">
    <citation type="submission" date="2015-07" db="EMBL/GenBank/DDBJ databases">
        <title>Contrasting host-pathogen interactions and genome evolution in two generalist and specialist microsporidian pathogens of mosquitoes.</title>
        <authorList>
            <consortium name="The Broad Institute Genomics Platform"/>
            <consortium name="The Broad Institute Genome Sequencing Center for Infectious Disease"/>
            <person name="Cuomo C.A."/>
            <person name="Sanscrainte N.D."/>
            <person name="Goldberg J.M."/>
            <person name="Heiman D."/>
            <person name="Young S."/>
            <person name="Zeng Q."/>
            <person name="Becnel J.J."/>
            <person name="Birren B.W."/>
        </authorList>
    </citation>
    <scope>NUCLEOTIDE SEQUENCE [LARGE SCALE GENOMIC DNA]</scope>
    <source>
        <strain evidence="6">USNM 41457</strain>
    </source>
</reference>
<name>J9DI72_EDHAE</name>
<dbReference type="InParanoid" id="J9DI72"/>
<dbReference type="CDD" id="cd00590">
    <property type="entry name" value="RRM_SF"/>
    <property type="match status" value="2"/>
</dbReference>
<dbReference type="HOGENOM" id="CLU_1635357_0_0_1"/>